<evidence type="ECO:0000256" key="1">
    <source>
        <dbReference type="SAM" id="MobiDB-lite"/>
    </source>
</evidence>
<evidence type="ECO:0000313" key="2">
    <source>
        <dbReference type="EMBL" id="CAE0262052.1"/>
    </source>
</evidence>
<sequence length="805" mass="86867">VQSRAGERRRAIKQALIQRERCLSPANVTPHVEVEDGGYLDEVFAQFLSSSWRCLLPHPISVRWEWLKEVLDYSKFIVGKASCRKAALEWCDLATKCLDATGTGVTGKSTMFTPTSHFALKCVSQSEDIKWVASRDVLGHLLWMSCTFSPLFGVSDEVDESVLELRLASTPSLVESGVGRGRAFVSSHVGFGYLPAGVKIVLILIADFLDGTALKIQGGQGEGEFDFAKIWAKMKKSSVNVKEKDVIDRRKEGALRTMGIECLICLIGRCVKEMGEDGGVMEVMAVASELAQFCMEEAGEMRSIRAKHLADACAQGSIDAVLACTKGSGSDKSKRLIATDFGSVSADIAEPPSTVSYWGEDGVEKNVYDVPTLRSLFPELPEMEESSSSAFTPWGDVSGTSDALMVEARYRVKEDTAVVNVEWRLRNRTPSSLSGVHFSVDVSPHNLALLSFSSSLPHLPTSTGRGAEEGAIEWVCDGGIESGKVFYLRLSFVLSGVHPVEARLRYYMAAATSNSTPSTPSTAASFIMKGQGRKPLVTTPAKGRRKKEAPIPLMEVVCASVVMPVSRCFRLGVSGEERLSAKDALALRECGHAYASIDGSIVDFLRAVEGKTGEVGRGGQDANGNALSGRFYQCDPLCLSWGTDGSGGASQCLAARTLDGGHVVLLVSLKGRAPPTKVAMRVEVRASSRHVLQSVAFNLRQIFYQVYGVVATLEPASQKGASSLFLGREGTKPLSRCSQEEEKEAARNMEKLKTVLQSLSGRSQSASFRLMGAQPLLGTPAREPRPQPPPAVPSEAVNLIDLMAF</sequence>
<evidence type="ECO:0000313" key="3">
    <source>
        <dbReference type="EMBL" id="CAE0262053.1"/>
    </source>
</evidence>
<organism evidence="3">
    <name type="scientific">Palpitomonas bilix</name>
    <dbReference type="NCBI Taxonomy" id="652834"/>
    <lineage>
        <taxon>Eukaryota</taxon>
        <taxon>Eukaryota incertae sedis</taxon>
    </lineage>
</organism>
<proteinExistence type="predicted"/>
<dbReference type="EMBL" id="HBIB01037306">
    <property type="protein sequence ID" value="CAE0262052.1"/>
    <property type="molecule type" value="Transcribed_RNA"/>
</dbReference>
<dbReference type="AlphaFoldDB" id="A0A7S3GCM5"/>
<name>A0A7S3GCM5_9EUKA</name>
<protein>
    <submittedName>
        <fullName evidence="3">Uncharacterized protein</fullName>
    </submittedName>
</protein>
<reference evidence="3" key="1">
    <citation type="submission" date="2021-01" db="EMBL/GenBank/DDBJ databases">
        <authorList>
            <person name="Corre E."/>
            <person name="Pelletier E."/>
            <person name="Niang G."/>
            <person name="Scheremetjew M."/>
            <person name="Finn R."/>
            <person name="Kale V."/>
            <person name="Holt S."/>
            <person name="Cochrane G."/>
            <person name="Meng A."/>
            <person name="Brown T."/>
            <person name="Cohen L."/>
        </authorList>
    </citation>
    <scope>NUCLEOTIDE SEQUENCE</scope>
    <source>
        <strain evidence="3">NIES-2562</strain>
    </source>
</reference>
<dbReference type="EMBL" id="HBIB01037307">
    <property type="protein sequence ID" value="CAE0262053.1"/>
    <property type="molecule type" value="Transcribed_RNA"/>
</dbReference>
<feature type="region of interest" description="Disordered" evidence="1">
    <location>
        <begin position="772"/>
        <end position="794"/>
    </location>
</feature>
<accession>A0A7S3GCM5</accession>
<feature type="non-terminal residue" evidence="3">
    <location>
        <position position="1"/>
    </location>
</feature>
<gene>
    <name evidence="2" type="ORF">PBIL07802_LOCUS24345</name>
    <name evidence="3" type="ORF">PBIL07802_LOCUS24346</name>
</gene>